<dbReference type="RefSeq" id="WP_132015179.1">
    <property type="nucleotide sequence ID" value="NZ_SLUN01000019.1"/>
</dbReference>
<dbReference type="EMBL" id="SLUN01000019">
    <property type="protein sequence ID" value="TCL64231.1"/>
    <property type="molecule type" value="Genomic_DNA"/>
</dbReference>
<accession>A0A4R1REB0</accession>
<name>A0A4R1REB0_HYDET</name>
<reference evidence="1 2" key="1">
    <citation type="submission" date="2019-03" db="EMBL/GenBank/DDBJ databases">
        <title>Genomic Encyclopedia of Type Strains, Phase IV (KMG-IV): sequencing the most valuable type-strain genomes for metagenomic binning, comparative biology and taxonomic classification.</title>
        <authorList>
            <person name="Goeker M."/>
        </authorList>
    </citation>
    <scope>NUCLEOTIDE SEQUENCE [LARGE SCALE GENOMIC DNA]</scope>
    <source>
        <strain evidence="1 2">LX-B</strain>
    </source>
</reference>
<evidence type="ECO:0000313" key="1">
    <source>
        <dbReference type="EMBL" id="TCL64231.1"/>
    </source>
</evidence>
<evidence type="ECO:0000313" key="2">
    <source>
        <dbReference type="Proteomes" id="UP000295008"/>
    </source>
</evidence>
<comment type="caution">
    <text evidence="1">The sequence shown here is derived from an EMBL/GenBank/DDBJ whole genome shotgun (WGS) entry which is preliminary data.</text>
</comment>
<protein>
    <recommendedName>
        <fullName evidence="3">Heat induced stress protein YflT</fullName>
    </recommendedName>
</protein>
<dbReference type="OrthoDB" id="118405at2"/>
<organism evidence="1 2">
    <name type="scientific">Hydrogenispora ethanolica</name>
    <dbReference type="NCBI Taxonomy" id="1082276"/>
    <lineage>
        <taxon>Bacteria</taxon>
        <taxon>Bacillati</taxon>
        <taxon>Bacillota</taxon>
        <taxon>Hydrogenispora</taxon>
    </lineage>
</organism>
<evidence type="ECO:0008006" key="3">
    <source>
        <dbReference type="Google" id="ProtNLM"/>
    </source>
</evidence>
<sequence>MRQRIYGMFTNIEDARNALGRIKKESWHRADLTVILPEGSPESSNNDSMELAAEFAAQDRDEKRDWSGLRRDYWDGLGKIRYGTTFRRQPGKNQVLPETLAGQALQIVQQGIKDSKVVTIIDFEPELRAKLRVILESRGAEVLADQAST</sequence>
<keyword evidence="2" id="KW-1185">Reference proteome</keyword>
<gene>
    <name evidence="1" type="ORF">EDC14_101937</name>
</gene>
<dbReference type="AlphaFoldDB" id="A0A4R1REB0"/>
<dbReference type="Proteomes" id="UP000295008">
    <property type="component" value="Unassembled WGS sequence"/>
</dbReference>
<proteinExistence type="predicted"/>